<feature type="transmembrane region" description="Helical" evidence="6">
    <location>
        <begin position="93"/>
        <end position="126"/>
    </location>
</feature>
<keyword evidence="3 6" id="KW-0812">Transmembrane</keyword>
<organism evidence="7 8">
    <name type="scientific">Scheffersomyces stipitis (strain ATCC 58785 / CBS 6054 / NBRC 10063 / NRRL Y-11545)</name>
    <name type="common">Yeast</name>
    <name type="synonym">Pichia stipitis</name>
    <dbReference type="NCBI Taxonomy" id="322104"/>
    <lineage>
        <taxon>Eukaryota</taxon>
        <taxon>Fungi</taxon>
        <taxon>Dikarya</taxon>
        <taxon>Ascomycota</taxon>
        <taxon>Saccharomycotina</taxon>
        <taxon>Pichiomycetes</taxon>
        <taxon>Debaryomycetaceae</taxon>
        <taxon>Scheffersomyces</taxon>
    </lineage>
</organism>
<protein>
    <recommendedName>
        <fullName evidence="9">Pore and endoplasmic reticulum protein of 33 kDa</fullName>
    </recommendedName>
</protein>
<dbReference type="GO" id="GO:0061024">
    <property type="term" value="P:membrane organization"/>
    <property type="evidence" value="ECO:0007669"/>
    <property type="project" value="TreeGrafter"/>
</dbReference>
<dbReference type="PANTHER" id="PTHR12703">
    <property type="entry name" value="TRANSMEMBRANE PROTEIN 33"/>
    <property type="match status" value="1"/>
</dbReference>
<keyword evidence="8" id="KW-1185">Reference proteome</keyword>
<feature type="transmembrane region" description="Helical" evidence="6">
    <location>
        <begin position="23"/>
        <end position="46"/>
    </location>
</feature>
<sequence>MAPPTRPTSAGARLQKLALTQQFYWFLGHVMAVLFFAVSTISSFIFPRSSLKYYRFSLLSILVTYVIVIKQIYLRKLSTVTATRLIRDENVQYFVLAGVFYLASFKIGVVAGSLYSFAIFAVFHILTYFQNNLLSIVLANPQAQQQVNATINQFTTNYNQQALIVAANAEAMLLVLNVFSVFSAFLFNLVLQRDIVYFLVKLWVAAITVVFVKFRFDSNQYTKLVIQQFDLKISELLARFNSTALNNLYNVSFKSQFLPHYIAPIQVPKENIKKT</sequence>
<dbReference type="GO" id="GO:0071786">
    <property type="term" value="P:endoplasmic reticulum tubular network organization"/>
    <property type="evidence" value="ECO:0007669"/>
    <property type="project" value="TreeGrafter"/>
</dbReference>
<evidence type="ECO:0000256" key="5">
    <source>
        <dbReference type="ARBA" id="ARBA00023136"/>
    </source>
</evidence>
<dbReference type="EMBL" id="CP000497">
    <property type="protein sequence ID" value="ABN65325.2"/>
    <property type="molecule type" value="Genomic_DNA"/>
</dbReference>
<feature type="transmembrane region" description="Helical" evidence="6">
    <location>
        <begin position="53"/>
        <end position="73"/>
    </location>
</feature>
<evidence type="ECO:0008006" key="9">
    <source>
        <dbReference type="Google" id="ProtNLM"/>
    </source>
</evidence>
<evidence type="ECO:0000313" key="8">
    <source>
        <dbReference type="Proteomes" id="UP000002258"/>
    </source>
</evidence>
<dbReference type="KEGG" id="pic:PICST_30567"/>
<dbReference type="RefSeq" id="XP_001383354.2">
    <property type="nucleotide sequence ID" value="XM_001383317.1"/>
</dbReference>
<comment type="similarity">
    <text evidence="2">Belongs to the PER33/POM33 family.</text>
</comment>
<evidence type="ECO:0000256" key="6">
    <source>
        <dbReference type="SAM" id="Phobius"/>
    </source>
</evidence>
<keyword evidence="5 6" id="KW-0472">Membrane</keyword>
<dbReference type="InterPro" id="IPR051645">
    <property type="entry name" value="PER33/POM33_regulator"/>
</dbReference>
<dbReference type="AlphaFoldDB" id="A3LR54"/>
<feature type="transmembrane region" description="Helical" evidence="6">
    <location>
        <begin position="171"/>
        <end position="189"/>
    </location>
</feature>
<dbReference type="eggNOG" id="KOG4002">
    <property type="taxonomic scope" value="Eukaryota"/>
</dbReference>
<evidence type="ECO:0000256" key="4">
    <source>
        <dbReference type="ARBA" id="ARBA00022989"/>
    </source>
</evidence>
<comment type="subcellular location">
    <subcellularLocation>
        <location evidence="1">Membrane</location>
        <topology evidence="1">Multi-pass membrane protein</topology>
    </subcellularLocation>
</comment>
<dbReference type="FunCoup" id="A3LR54">
    <property type="interactions" value="94"/>
</dbReference>
<keyword evidence="4 6" id="KW-1133">Transmembrane helix</keyword>
<dbReference type="GO" id="GO:0016020">
    <property type="term" value="C:membrane"/>
    <property type="evidence" value="ECO:0007669"/>
    <property type="project" value="UniProtKB-SubCell"/>
</dbReference>
<feature type="transmembrane region" description="Helical" evidence="6">
    <location>
        <begin position="195"/>
        <end position="214"/>
    </location>
</feature>
<dbReference type="HOGENOM" id="CLU_065417_3_0_1"/>
<evidence type="ECO:0000256" key="1">
    <source>
        <dbReference type="ARBA" id="ARBA00004141"/>
    </source>
</evidence>
<evidence type="ECO:0000313" key="7">
    <source>
        <dbReference type="EMBL" id="ABN65325.2"/>
    </source>
</evidence>
<reference evidence="7 8" key="1">
    <citation type="journal article" date="2007" name="Nat. Biotechnol.">
        <title>Genome sequence of the lignocellulose-bioconverting and xylose-fermenting yeast Pichia stipitis.</title>
        <authorList>
            <person name="Jeffries T.W."/>
            <person name="Grigoriev I.V."/>
            <person name="Grimwood J."/>
            <person name="Laplaza J.M."/>
            <person name="Aerts A."/>
            <person name="Salamov A."/>
            <person name="Schmutz J."/>
            <person name="Lindquist E."/>
            <person name="Dehal P."/>
            <person name="Shapiro H."/>
            <person name="Jin Y.S."/>
            <person name="Passoth V."/>
            <person name="Richardson P.M."/>
        </authorList>
    </citation>
    <scope>NUCLEOTIDE SEQUENCE [LARGE SCALE GENOMIC DNA]</scope>
    <source>
        <strain evidence="8">ATCC 58785 / CBS 6054 / NBRC 10063 / NRRL Y-11545</strain>
    </source>
</reference>
<dbReference type="InterPro" id="IPR005344">
    <property type="entry name" value="TMEM33/Pom33"/>
</dbReference>
<dbReference type="PANTHER" id="PTHR12703:SF4">
    <property type="entry name" value="TRANSMEMBRANE PROTEIN 33"/>
    <property type="match status" value="1"/>
</dbReference>
<dbReference type="GeneID" id="4838287"/>
<dbReference type="InParanoid" id="A3LR54"/>
<dbReference type="GO" id="GO:0005783">
    <property type="term" value="C:endoplasmic reticulum"/>
    <property type="evidence" value="ECO:0007669"/>
    <property type="project" value="TreeGrafter"/>
</dbReference>
<dbReference type="Proteomes" id="UP000002258">
    <property type="component" value="Chromosome 3"/>
</dbReference>
<name>A3LR54_PICST</name>
<dbReference type="OrthoDB" id="5581259at2759"/>
<dbReference type="OMA" id="PQFYWFL"/>
<dbReference type="Pfam" id="PF03661">
    <property type="entry name" value="TMEM33_Pom33"/>
    <property type="match status" value="1"/>
</dbReference>
<proteinExistence type="inferred from homology"/>
<gene>
    <name evidence="7" type="ORF">PICST_30567</name>
</gene>
<accession>A3LR54</accession>
<evidence type="ECO:0000256" key="3">
    <source>
        <dbReference type="ARBA" id="ARBA00022692"/>
    </source>
</evidence>
<evidence type="ECO:0000256" key="2">
    <source>
        <dbReference type="ARBA" id="ARBA00007322"/>
    </source>
</evidence>